<dbReference type="AlphaFoldDB" id="A0A7C3DIX3"/>
<accession>A0A7C3DIX3</accession>
<name>A0A7C3DIX3_MEIRU</name>
<protein>
    <submittedName>
        <fullName evidence="2">Uncharacterized protein</fullName>
    </submittedName>
</protein>
<organism evidence="2">
    <name type="scientific">Meiothermus ruber</name>
    <dbReference type="NCBI Taxonomy" id="277"/>
    <lineage>
        <taxon>Bacteria</taxon>
        <taxon>Thermotogati</taxon>
        <taxon>Deinococcota</taxon>
        <taxon>Deinococci</taxon>
        <taxon>Thermales</taxon>
        <taxon>Thermaceae</taxon>
        <taxon>Meiothermus</taxon>
    </lineage>
</organism>
<dbReference type="RefSeq" id="WP_409656471.1">
    <property type="nucleotide sequence ID" value="NZ_JBKBUW010000027.1"/>
</dbReference>
<evidence type="ECO:0000256" key="1">
    <source>
        <dbReference type="SAM" id="SignalP"/>
    </source>
</evidence>
<gene>
    <name evidence="2" type="ORF">ENS82_14600</name>
</gene>
<proteinExistence type="predicted"/>
<feature type="signal peptide" evidence="1">
    <location>
        <begin position="1"/>
        <end position="16"/>
    </location>
</feature>
<comment type="caution">
    <text evidence="2">The sequence shown here is derived from an EMBL/GenBank/DDBJ whole genome shotgun (WGS) entry which is preliminary data.</text>
</comment>
<feature type="chain" id="PRO_5027899449" evidence="1">
    <location>
        <begin position="17"/>
        <end position="122"/>
    </location>
</feature>
<keyword evidence="1" id="KW-0732">Signal</keyword>
<evidence type="ECO:0000313" key="2">
    <source>
        <dbReference type="EMBL" id="HFG21915.1"/>
    </source>
</evidence>
<dbReference type="EMBL" id="DSWI01000036">
    <property type="protein sequence ID" value="HFG21915.1"/>
    <property type="molecule type" value="Genomic_DNA"/>
</dbReference>
<reference evidence="2" key="1">
    <citation type="journal article" date="2020" name="mSystems">
        <title>Genome- and Community-Level Interaction Insights into Carbon Utilization and Element Cycling Functions of Hydrothermarchaeota in Hydrothermal Sediment.</title>
        <authorList>
            <person name="Zhou Z."/>
            <person name="Liu Y."/>
            <person name="Xu W."/>
            <person name="Pan J."/>
            <person name="Luo Z.H."/>
            <person name="Li M."/>
        </authorList>
    </citation>
    <scope>NUCLEOTIDE SEQUENCE [LARGE SCALE GENOMIC DNA]</scope>
    <source>
        <strain evidence="2">SpSt-524</strain>
    </source>
</reference>
<sequence>MRGMLFLLVLSSMAFAQIRVTLEAPPPPTLTISADIRIALVPGLVVVERVPEPQGIVVVYRSSRVAEVYAYHHRDLVARGWTRVKYQAGDGRYKSEYRKGRAKAKLEVRDRRGRIEVRVKEG</sequence>